<reference evidence="1 2" key="1">
    <citation type="journal article" date="2013" name="Curr. Biol.">
        <title>The Genome of the Foraminiferan Reticulomyxa filosa.</title>
        <authorList>
            <person name="Glockner G."/>
            <person name="Hulsmann N."/>
            <person name="Schleicher M."/>
            <person name="Noegel A.A."/>
            <person name="Eichinger L."/>
            <person name="Gallinger C."/>
            <person name="Pawlowski J."/>
            <person name="Sierra R."/>
            <person name="Euteneuer U."/>
            <person name="Pillet L."/>
            <person name="Moustafa A."/>
            <person name="Platzer M."/>
            <person name="Groth M."/>
            <person name="Szafranski K."/>
            <person name="Schliwa M."/>
        </authorList>
    </citation>
    <scope>NUCLEOTIDE SEQUENCE [LARGE SCALE GENOMIC DNA]</scope>
</reference>
<organism evidence="1 2">
    <name type="scientific">Reticulomyxa filosa</name>
    <dbReference type="NCBI Taxonomy" id="46433"/>
    <lineage>
        <taxon>Eukaryota</taxon>
        <taxon>Sar</taxon>
        <taxon>Rhizaria</taxon>
        <taxon>Retaria</taxon>
        <taxon>Foraminifera</taxon>
        <taxon>Monothalamids</taxon>
        <taxon>Reticulomyxidae</taxon>
        <taxon>Reticulomyxa</taxon>
    </lineage>
</organism>
<proteinExistence type="predicted"/>
<dbReference type="EMBL" id="ASPP01004189">
    <property type="protein sequence ID" value="ETO32459.1"/>
    <property type="molecule type" value="Genomic_DNA"/>
</dbReference>
<evidence type="ECO:0000313" key="1">
    <source>
        <dbReference type="EMBL" id="ETO32459.1"/>
    </source>
</evidence>
<dbReference type="Proteomes" id="UP000023152">
    <property type="component" value="Unassembled WGS sequence"/>
</dbReference>
<accession>X6P306</accession>
<dbReference type="AlphaFoldDB" id="X6P306"/>
<dbReference type="OrthoDB" id="1022638at2759"/>
<comment type="caution">
    <text evidence="1">The sequence shown here is derived from an EMBL/GenBank/DDBJ whole genome shotgun (WGS) entry which is preliminary data.</text>
</comment>
<protein>
    <submittedName>
        <fullName evidence="1">Uncharacterized protein</fullName>
    </submittedName>
</protein>
<evidence type="ECO:0000313" key="2">
    <source>
        <dbReference type="Proteomes" id="UP000023152"/>
    </source>
</evidence>
<name>X6P306_RETFI</name>
<gene>
    <name evidence="1" type="ORF">RFI_04659</name>
</gene>
<keyword evidence="2" id="KW-1185">Reference proteome</keyword>
<sequence length="307" mass="35396">MSKQIFQNLKNLPIPLHQTQCVLHKHELLICGVKLTDNNKDSNETTLLSFGGVFEHALVMRYVSVWNNENDKDNELGKLNNYNQWIPFTDNQNRPIHIGGSVDCFGARAVIGGSVNCFGARAVIGGSNNHLLFITHRPCCISVFDLSIFQFIKHDTLSIAADLCFHCFVLRSENGQEMMRENEKKDNEMLLFCGRQDYQLNIMKITTRLNFIKYLAQVFNTKKKWSTFKHTLPIQLPCHVGILNEDNTYIHIIESNDDENNPSMHIKTKVSEWMDPPQLVSFHNPCFIIKYKILFMKMTNKLSTVKK</sequence>